<dbReference type="VEuPathDB" id="FungiDB:PV06_10585"/>
<keyword evidence="2" id="KW-0805">Transcription regulation</keyword>
<evidence type="ECO:0000256" key="2">
    <source>
        <dbReference type="ARBA" id="ARBA00023015"/>
    </source>
</evidence>
<keyword evidence="1" id="KW-0479">Metal-binding</keyword>
<reference evidence="7 8" key="1">
    <citation type="submission" date="2015-01" db="EMBL/GenBank/DDBJ databases">
        <title>The Genome Sequence of Exophiala oligosperma CBS72588.</title>
        <authorList>
            <consortium name="The Broad Institute Genomics Platform"/>
            <person name="Cuomo C."/>
            <person name="de Hoog S."/>
            <person name="Gorbushina A."/>
            <person name="Stielow B."/>
            <person name="Teixiera M."/>
            <person name="Abouelleil A."/>
            <person name="Chapman S.B."/>
            <person name="Priest M."/>
            <person name="Young S.K."/>
            <person name="Wortman J."/>
            <person name="Nusbaum C."/>
            <person name="Birren B."/>
        </authorList>
    </citation>
    <scope>NUCLEOTIDE SEQUENCE [LARGE SCALE GENOMIC DNA]</scope>
    <source>
        <strain evidence="7 8">CBS 72588</strain>
    </source>
</reference>
<dbReference type="SMART" id="SM00066">
    <property type="entry name" value="GAL4"/>
    <property type="match status" value="1"/>
</dbReference>
<keyword evidence="3" id="KW-0238">DNA-binding</keyword>
<dbReference type="InterPro" id="IPR052761">
    <property type="entry name" value="Fungal_Detox/Toxin_TFs"/>
</dbReference>
<gene>
    <name evidence="7" type="ORF">PV06_10585</name>
</gene>
<proteinExistence type="predicted"/>
<evidence type="ECO:0000256" key="1">
    <source>
        <dbReference type="ARBA" id="ARBA00022723"/>
    </source>
</evidence>
<dbReference type="CDD" id="cd00067">
    <property type="entry name" value="GAL4"/>
    <property type="match status" value="1"/>
</dbReference>
<dbReference type="SUPFAM" id="SSF57701">
    <property type="entry name" value="Zn2/Cys6 DNA-binding domain"/>
    <property type="match status" value="1"/>
</dbReference>
<dbReference type="PROSITE" id="PS00463">
    <property type="entry name" value="ZN2_CY6_FUNGAL_1"/>
    <property type="match status" value="1"/>
</dbReference>
<dbReference type="GeneID" id="27362659"/>
<dbReference type="PROSITE" id="PS50048">
    <property type="entry name" value="ZN2_CY6_FUNGAL_2"/>
    <property type="match status" value="1"/>
</dbReference>
<dbReference type="GO" id="GO:0006351">
    <property type="term" value="P:DNA-templated transcription"/>
    <property type="evidence" value="ECO:0007669"/>
    <property type="project" value="InterPro"/>
</dbReference>
<evidence type="ECO:0000313" key="8">
    <source>
        <dbReference type="Proteomes" id="UP000053342"/>
    </source>
</evidence>
<dbReference type="GO" id="GO:0008270">
    <property type="term" value="F:zinc ion binding"/>
    <property type="evidence" value="ECO:0007669"/>
    <property type="project" value="InterPro"/>
</dbReference>
<dbReference type="InterPro" id="IPR007219">
    <property type="entry name" value="XnlR_reg_dom"/>
</dbReference>
<dbReference type="PANTHER" id="PTHR47425">
    <property type="entry name" value="FARB-RELATED"/>
    <property type="match status" value="1"/>
</dbReference>
<accession>A0A0D2D1Q5</accession>
<dbReference type="CDD" id="cd12148">
    <property type="entry name" value="fungal_TF_MHR"/>
    <property type="match status" value="1"/>
</dbReference>
<evidence type="ECO:0000313" key="7">
    <source>
        <dbReference type="EMBL" id="KIW37243.1"/>
    </source>
</evidence>
<evidence type="ECO:0000259" key="6">
    <source>
        <dbReference type="PROSITE" id="PS50048"/>
    </source>
</evidence>
<keyword evidence="5" id="KW-0539">Nucleus</keyword>
<evidence type="ECO:0000256" key="3">
    <source>
        <dbReference type="ARBA" id="ARBA00023125"/>
    </source>
</evidence>
<sequence length="731" mass="81172">MDSPGSGKTTVPTKISIRRNGLSRRSPRACQSCRARKVRCDVTKTKSPCTNCRLDNKTCVLPVSKRRHAGDRVLCPSFLEARKNGEEQSPICDAIIDFEDVRTTIKTEQPSMQQKSHQRAAAVHGKTLTLSPGDFGTLPIIDFFNPPLDKITQNSKSDPVASYPSPTSTVISDQSQCLTLPSFITPLSTNISPEDLDFLRSKGAFDIPDAPIRDLLLQAYMQWVHPFTPMLDLEGILTAVFSNGGKRTVSLLVFQSLLSAATAFIGNSLEEGCRKSVRRICFDRARLLHDFDVESDRLSIIQSAILLSFWDGDSGTLRDNYHWMGVATMHASSLGWDSNIDFTSCSGSSVTTRLTWWSLLIRDRLMAVTLRRPVQFKPDTTSMPSLEIDDLRSDSLHRAIKETSLIQPGNPGECVILSQCCIALAQLALHIEKVLSSHYEPQRTQIARGRRPSTISLIPRSSELTDIEISVCGDELQHWFQQLPVSVHSDQSQGGIIGVANEHKVVRVHKALLTGYYCMTLMTIYRPLANPSGRGQTNADLTASSAKMVCQSARSVTEIFSDLYAEDLVQFLPETAIAALEPTAVTHLLYSMSQDDMVREISFQKFYLCWRILLEFAKSYQLADTTISMLNTAAYRMKEDAKHSTMDATGGPTPVSVEVLKSPASIFHVEDSSMPAMTKLVSGSGIEKDQVHQPHEEDDDDLANSFIMSLPDLELDDFDQLLPWDATESIW</sequence>
<protein>
    <recommendedName>
        <fullName evidence="6">Zn(2)-C6 fungal-type domain-containing protein</fullName>
    </recommendedName>
</protein>
<organism evidence="7 8">
    <name type="scientific">Exophiala oligosperma</name>
    <dbReference type="NCBI Taxonomy" id="215243"/>
    <lineage>
        <taxon>Eukaryota</taxon>
        <taxon>Fungi</taxon>
        <taxon>Dikarya</taxon>
        <taxon>Ascomycota</taxon>
        <taxon>Pezizomycotina</taxon>
        <taxon>Eurotiomycetes</taxon>
        <taxon>Chaetothyriomycetidae</taxon>
        <taxon>Chaetothyriales</taxon>
        <taxon>Herpotrichiellaceae</taxon>
        <taxon>Exophiala</taxon>
    </lineage>
</organism>
<dbReference type="InterPro" id="IPR036864">
    <property type="entry name" value="Zn2-C6_fun-type_DNA-bd_sf"/>
</dbReference>
<dbReference type="RefSeq" id="XP_016257459.1">
    <property type="nucleotide sequence ID" value="XM_016412151.1"/>
</dbReference>
<dbReference type="AlphaFoldDB" id="A0A0D2D1Q5"/>
<dbReference type="PANTHER" id="PTHR47425:SF3">
    <property type="entry name" value="ZN(II)2CYS6 TRANSCRIPTION FACTOR (EUROFUNG)"/>
    <property type="match status" value="1"/>
</dbReference>
<dbReference type="Pfam" id="PF00172">
    <property type="entry name" value="Zn_clus"/>
    <property type="match status" value="1"/>
</dbReference>
<feature type="domain" description="Zn(2)-C6 fungal-type" evidence="6">
    <location>
        <begin position="29"/>
        <end position="61"/>
    </location>
</feature>
<evidence type="ECO:0000256" key="4">
    <source>
        <dbReference type="ARBA" id="ARBA00023163"/>
    </source>
</evidence>
<dbReference type="GO" id="GO:0003677">
    <property type="term" value="F:DNA binding"/>
    <property type="evidence" value="ECO:0007669"/>
    <property type="project" value="UniProtKB-KW"/>
</dbReference>
<dbReference type="InterPro" id="IPR001138">
    <property type="entry name" value="Zn2Cys6_DnaBD"/>
</dbReference>
<dbReference type="HOGENOM" id="CLU_006329_1_3_1"/>
<dbReference type="STRING" id="215243.A0A0D2D1Q5"/>
<dbReference type="Pfam" id="PF04082">
    <property type="entry name" value="Fungal_trans"/>
    <property type="match status" value="1"/>
</dbReference>
<dbReference type="OrthoDB" id="4115221at2759"/>
<dbReference type="EMBL" id="KN847345">
    <property type="protein sequence ID" value="KIW37243.1"/>
    <property type="molecule type" value="Genomic_DNA"/>
</dbReference>
<keyword evidence="8" id="KW-1185">Reference proteome</keyword>
<dbReference type="SMART" id="SM00906">
    <property type="entry name" value="Fungal_trans"/>
    <property type="match status" value="1"/>
</dbReference>
<dbReference type="GO" id="GO:0000981">
    <property type="term" value="F:DNA-binding transcription factor activity, RNA polymerase II-specific"/>
    <property type="evidence" value="ECO:0007669"/>
    <property type="project" value="InterPro"/>
</dbReference>
<dbReference type="Gene3D" id="4.10.240.10">
    <property type="entry name" value="Zn(2)-C6 fungal-type DNA-binding domain"/>
    <property type="match status" value="1"/>
</dbReference>
<dbReference type="Proteomes" id="UP000053342">
    <property type="component" value="Unassembled WGS sequence"/>
</dbReference>
<keyword evidence="4" id="KW-0804">Transcription</keyword>
<evidence type="ECO:0000256" key="5">
    <source>
        <dbReference type="ARBA" id="ARBA00023242"/>
    </source>
</evidence>
<name>A0A0D2D1Q5_9EURO</name>